<comment type="caution">
    <text evidence="1">The sequence shown here is derived from an EMBL/GenBank/DDBJ whole genome shotgun (WGS) entry which is preliminary data.</text>
</comment>
<protein>
    <submittedName>
        <fullName evidence="1">Resolvase</fullName>
    </submittedName>
</protein>
<gene>
    <name evidence="1" type="ORF">CS063_03740</name>
</gene>
<dbReference type="Proteomes" id="UP000224460">
    <property type="component" value="Unassembled WGS sequence"/>
</dbReference>
<accession>A0AC61DEQ0</accession>
<organism evidence="1 2">
    <name type="scientific">Sporanaerobium hydrogeniformans</name>
    <dbReference type="NCBI Taxonomy" id="3072179"/>
    <lineage>
        <taxon>Bacteria</taxon>
        <taxon>Bacillati</taxon>
        <taxon>Bacillota</taxon>
        <taxon>Clostridia</taxon>
        <taxon>Lachnospirales</taxon>
        <taxon>Lachnospiraceae</taxon>
        <taxon>Sporanaerobium</taxon>
    </lineage>
</organism>
<name>A0AC61DEQ0_9FIRM</name>
<sequence>MLYVGIYSRKSKFTGKGESIENQIEMGTSYAKSHFHDQDIKIVVYEDEGFTGANTDRPEFKRLMKDVANKKLNVLICYRLDRISRNVADFSSTLTTLENNNVAFISIREQFDTSTPMGRAMMYIASVFAQLERETIAERIRDNMIQLARTGRWLGGVTPLGFRSEQVITTDESGKTRKQHRLVVEPEEIKKVKLFFDKFLELGSVIKLESYLIDHAIKTKKEKYFDLTSLKFILTNPTYLTADSTSYEYFKNKGCEIYRHLSEFDGTKGIMVYNRTNQSKHTTIKNDITSWVIAIGEHPAILPSKDWIAVQIKMEQNSDKSFRKVHNQEALLPGVLRCGNCGSYMRPKSSRMSADGSTHHYYYICELKEKSHGKKCNINNITGHKLDSILMKELKKLSQSSSTLADKINLDNLRNTTEPSDLNKEIEKLKKHIADNEILIDNLLTTLGATKNSPASNYILNKVNLLGNEISTLYAQINKLEEQRIKTTMNTFNLDLMSSTLKHFADNVDHATTYQKREMIKQMIDKATWDGENLLLDIWGDASLGEL</sequence>
<evidence type="ECO:0000313" key="1">
    <source>
        <dbReference type="EMBL" id="PHV71685.1"/>
    </source>
</evidence>
<proteinExistence type="predicted"/>
<reference evidence="1" key="1">
    <citation type="submission" date="2017-10" db="EMBL/GenBank/DDBJ databases">
        <title>Genome sequence of cellulolytic Lachnospiraceae bacterium XHS1971 isolated from hotspring sediment.</title>
        <authorList>
            <person name="Vasudevan G."/>
            <person name="Joshi A.J."/>
            <person name="Hivarkar S."/>
            <person name="Lanjekar V.B."/>
            <person name="Dhakephalkar P.K."/>
            <person name="Dagar S."/>
        </authorList>
    </citation>
    <scope>NUCLEOTIDE SEQUENCE</scope>
    <source>
        <strain evidence="1">XHS1971</strain>
    </source>
</reference>
<dbReference type="EMBL" id="PEDL01000002">
    <property type="protein sequence ID" value="PHV71685.1"/>
    <property type="molecule type" value="Genomic_DNA"/>
</dbReference>
<evidence type="ECO:0000313" key="2">
    <source>
        <dbReference type="Proteomes" id="UP000224460"/>
    </source>
</evidence>
<keyword evidence="2" id="KW-1185">Reference proteome</keyword>